<protein>
    <submittedName>
        <fullName evidence="1">Uncharacterized protein</fullName>
    </submittedName>
</protein>
<proteinExistence type="predicted"/>
<dbReference type="OrthoDB" id="9815222at2"/>
<evidence type="ECO:0000313" key="2">
    <source>
        <dbReference type="Proteomes" id="UP000325684"/>
    </source>
</evidence>
<name>A0A5N3PDS4_9HYPH</name>
<organism evidence="1 2">
    <name type="scientific">Microvirga brassicacearum</name>
    <dbReference type="NCBI Taxonomy" id="2580413"/>
    <lineage>
        <taxon>Bacteria</taxon>
        <taxon>Pseudomonadati</taxon>
        <taxon>Pseudomonadota</taxon>
        <taxon>Alphaproteobacteria</taxon>
        <taxon>Hyphomicrobiales</taxon>
        <taxon>Methylobacteriaceae</taxon>
        <taxon>Microvirga</taxon>
    </lineage>
</organism>
<dbReference type="Proteomes" id="UP000325684">
    <property type="component" value="Unassembled WGS sequence"/>
</dbReference>
<evidence type="ECO:0000313" key="1">
    <source>
        <dbReference type="EMBL" id="KAB0267888.1"/>
    </source>
</evidence>
<reference evidence="1 2" key="1">
    <citation type="journal article" date="2019" name="Microorganisms">
        <title>Genome Insights into the Novel Species Microvirga brassicacearum, a Rapeseed Endophyte with Biotechnological Potential.</title>
        <authorList>
            <person name="Jimenez-Gomez A."/>
            <person name="Saati-Santamaria Z."/>
            <person name="Igual J.M."/>
            <person name="Rivas R."/>
            <person name="Mateos P.F."/>
            <person name="Garcia-Fraile P."/>
        </authorList>
    </citation>
    <scope>NUCLEOTIDE SEQUENCE [LARGE SCALE GENOMIC DNA]</scope>
    <source>
        <strain evidence="1 2">CDVBN77</strain>
    </source>
</reference>
<sequence>MHTESSVIFSAAEIFDGRENYNQRWRWVAAKKLLDATNAEPSKSSILEIFDDYQQAVPPVVLPADPAWLDLVFADAGTIEAVVDAVVAKYDVISGSEFRDYITGRARAIQSIAAYLATHVDVDDPDAAKKVEDLAANTLAYHLADGATRAKLLEVFSAIAAKLKGNADADYRALIRKSPLPPADIKVLSTWLTAHQAVLLKAAEEGTLLELVVEQALPFVAAKSLRGLDTKLVVLPALKSWIVGSTFSEIQADLVAAGVKIGNSWPTAEHAVSICEDGFGYHLAMILASITDLAEPVSQKLCDAVASFQRQVKNGLGDDPSNAFYEAGFADRVVAQALAAAFLGIADRSAVRRLCRKNRDAVFIALKDFPDYFMSVARELSAT</sequence>
<dbReference type="RefSeq" id="WP_150942984.1">
    <property type="nucleotide sequence ID" value="NZ_VCMV01000011.1"/>
</dbReference>
<dbReference type="EMBL" id="VCMV01000011">
    <property type="protein sequence ID" value="KAB0267888.1"/>
    <property type="molecule type" value="Genomic_DNA"/>
</dbReference>
<comment type="caution">
    <text evidence="1">The sequence shown here is derived from an EMBL/GenBank/DDBJ whole genome shotgun (WGS) entry which is preliminary data.</text>
</comment>
<keyword evidence="2" id="KW-1185">Reference proteome</keyword>
<gene>
    <name evidence="1" type="ORF">FEZ63_07280</name>
</gene>
<dbReference type="AlphaFoldDB" id="A0A5N3PDS4"/>
<accession>A0A5N3PDS4</accession>